<dbReference type="EMBL" id="JAXAVW010000026">
    <property type="protein sequence ID" value="MDX8034356.1"/>
    <property type="molecule type" value="Genomic_DNA"/>
</dbReference>
<reference evidence="5 6" key="1">
    <citation type="submission" date="2023-11" db="EMBL/GenBank/DDBJ databases">
        <title>Lentzea sokolovensis, sp. nov., Lentzea kristufkii, sp. nov., and Lentzea miocenensis, sp. nov., rare actinobacteria from Sokolov Coal Basin, Miocene lacustrine sediment, Czech Republic.</title>
        <authorList>
            <person name="Lara A."/>
            <person name="Kotroba L."/>
            <person name="Nouioui I."/>
            <person name="Neumann-Schaal M."/>
            <person name="Mast Y."/>
            <person name="Chronakova A."/>
        </authorList>
    </citation>
    <scope>NUCLEOTIDE SEQUENCE [LARGE SCALE GENOMIC DNA]</scope>
    <source>
        <strain evidence="5 6">BCCO 10_0856</strain>
    </source>
</reference>
<dbReference type="SMART" id="SM00327">
    <property type="entry name" value="VWA"/>
    <property type="match status" value="1"/>
</dbReference>
<protein>
    <submittedName>
        <fullName evidence="5">VWA domain-containing protein</fullName>
    </submittedName>
</protein>
<evidence type="ECO:0000313" key="5">
    <source>
        <dbReference type="EMBL" id="MDX8034356.1"/>
    </source>
</evidence>
<evidence type="ECO:0000256" key="1">
    <source>
        <dbReference type="ARBA" id="ARBA00009820"/>
    </source>
</evidence>
<keyword evidence="3" id="KW-0732">Signal</keyword>
<sequence>MTVRALPLLLVALLAAPTPVSLAQPPRPEPFNIGFTSDNDLFTVDSSGNARTNLTNSPREQQYDPAFSLDGAKLAYVDRGRVMIANADGTNPERLNNETLAQTQPAWSPDGTMIALVTWIPNGDGERPFIEIYRAADGVKTGGIPIPDHLSAEDTQPDWSPDGRTIAITRRSSNRTPPPPQITQPATDRPARQGSTFDLEQVVHTPRVPPKPDVVLLIDISGSMRDELKGVQEQLGSIIGEVKTLQPETRFGVATYAGAENKGKVFTVDIPLTGSVEEAVKAVKDIGLVTDLTSREVWANALIESSTRAFEFRPDASKVFVIIGDEPTEERLVTGNDTVANAITELKRANVRVVGVDSGDAEVGLNSRGQISQIIVDPKGSLQKYVKNGSEQIRTAILDGIKDLDVTVTPMPRCDTGLTVELTPPGPVTGPSGQDVKFAEKFSVAATATPGSTLRCTIEFRLNNEPQARPGHTQTVTVRVADLVTPLVRIDNVTTQAQDGTGATVTYQASATTSQGQPLTPACTPPSGTRFPIGITTVTCTATDPQGNTGTDTAVITITAQNPEGSQIWLVSPDGANQVDLSSRFDDPCGGRDDEFPAWSPDGMSLAFTQDERICTVNADGTGLRVIVEDAGTIVRPRDAAWLPDGTRLVFQSSDVEAPPDLWTVAVQNGTPQPLARNAGQPAVQRLPRLAVTATATPAEIPFNGKTTIEVAVTNSGFAPAPATLTVTMPPGLRGGPAGTNLGPIAPGERKVVNGEASGVTAGEHVVTAAVGTITSQVTVKVLERTGSLSLTLSAGPRPAFVGGDDVSVVFKLLNSSGSTLTDVRVVASAFGCQPDCPVGTLGPDGQAEVRFTIPATQAVDRELVGVVIATGPDENSLDNVAATQIVIKQPTLTVDQQAGPLGGVVSLLGKDFPPGAKLRLGWTTGISETPGEITTADGTFATQMLVFHNDTEGVRQALATALEGTRFGEVKSGDFLALPSTVQPSDFVERG</sequence>
<feature type="domain" description="VWFA" evidence="4">
    <location>
        <begin position="213"/>
        <end position="401"/>
    </location>
</feature>
<dbReference type="InterPro" id="IPR036465">
    <property type="entry name" value="vWFA_dom_sf"/>
</dbReference>
<reference evidence="5 6" key="2">
    <citation type="submission" date="2023-11" db="EMBL/GenBank/DDBJ databases">
        <authorList>
            <person name="Lara A.C."/>
            <person name="Chronakova A."/>
        </authorList>
    </citation>
    <scope>NUCLEOTIDE SEQUENCE [LARGE SCALE GENOMIC DNA]</scope>
    <source>
        <strain evidence="5 6">BCCO 10_0856</strain>
    </source>
</reference>
<gene>
    <name evidence="5" type="ORF">SK803_29415</name>
</gene>
<dbReference type="SUPFAM" id="SSF82171">
    <property type="entry name" value="DPP6 N-terminal domain-like"/>
    <property type="match status" value="1"/>
</dbReference>
<dbReference type="PROSITE" id="PS50234">
    <property type="entry name" value="VWFA"/>
    <property type="match status" value="1"/>
</dbReference>
<organism evidence="5 6">
    <name type="scientific">Lentzea miocenica</name>
    <dbReference type="NCBI Taxonomy" id="3095431"/>
    <lineage>
        <taxon>Bacteria</taxon>
        <taxon>Bacillati</taxon>
        <taxon>Actinomycetota</taxon>
        <taxon>Actinomycetes</taxon>
        <taxon>Pseudonocardiales</taxon>
        <taxon>Pseudonocardiaceae</taxon>
        <taxon>Lentzea</taxon>
    </lineage>
</organism>
<evidence type="ECO:0000256" key="2">
    <source>
        <dbReference type="SAM" id="MobiDB-lite"/>
    </source>
</evidence>
<dbReference type="CDD" id="cd00198">
    <property type="entry name" value="vWFA"/>
    <property type="match status" value="1"/>
</dbReference>
<dbReference type="InterPro" id="IPR011659">
    <property type="entry name" value="WD40"/>
</dbReference>
<dbReference type="Proteomes" id="UP001285521">
    <property type="component" value="Unassembled WGS sequence"/>
</dbReference>
<dbReference type="Pfam" id="PF00092">
    <property type="entry name" value="VWA"/>
    <property type="match status" value="1"/>
</dbReference>
<keyword evidence="6" id="KW-1185">Reference proteome</keyword>
<dbReference type="PANTHER" id="PTHR36842:SF1">
    <property type="entry name" value="PROTEIN TOLB"/>
    <property type="match status" value="1"/>
</dbReference>
<accession>A0ABU4T865</accession>
<dbReference type="InterPro" id="IPR011042">
    <property type="entry name" value="6-blade_b-propeller_TolB-like"/>
</dbReference>
<dbReference type="Gene3D" id="2.120.10.30">
    <property type="entry name" value="TolB, C-terminal domain"/>
    <property type="match status" value="2"/>
</dbReference>
<dbReference type="Pfam" id="PF07676">
    <property type="entry name" value="PD40"/>
    <property type="match status" value="3"/>
</dbReference>
<dbReference type="PANTHER" id="PTHR36842">
    <property type="entry name" value="PROTEIN TOLB HOMOLOG"/>
    <property type="match status" value="1"/>
</dbReference>
<proteinExistence type="inferred from homology"/>
<dbReference type="RefSeq" id="WP_319969378.1">
    <property type="nucleotide sequence ID" value="NZ_JAXAVW010000026.1"/>
</dbReference>
<comment type="caution">
    <text evidence="5">The sequence shown here is derived from an EMBL/GenBank/DDBJ whole genome shotgun (WGS) entry which is preliminary data.</text>
</comment>
<comment type="similarity">
    <text evidence="1">Belongs to the TolB family.</text>
</comment>
<name>A0ABU4T865_9PSEU</name>
<evidence type="ECO:0000313" key="6">
    <source>
        <dbReference type="Proteomes" id="UP001285521"/>
    </source>
</evidence>
<dbReference type="SUPFAM" id="SSF53300">
    <property type="entry name" value="vWA-like"/>
    <property type="match status" value="1"/>
</dbReference>
<dbReference type="InterPro" id="IPR002035">
    <property type="entry name" value="VWF_A"/>
</dbReference>
<feature type="region of interest" description="Disordered" evidence="2">
    <location>
        <begin position="169"/>
        <end position="192"/>
    </location>
</feature>
<evidence type="ECO:0000259" key="4">
    <source>
        <dbReference type="PROSITE" id="PS50234"/>
    </source>
</evidence>
<dbReference type="Gene3D" id="3.40.50.410">
    <property type="entry name" value="von Willebrand factor, type A domain"/>
    <property type="match status" value="1"/>
</dbReference>
<evidence type="ECO:0000256" key="3">
    <source>
        <dbReference type="SAM" id="SignalP"/>
    </source>
</evidence>
<feature type="signal peptide" evidence="3">
    <location>
        <begin position="1"/>
        <end position="23"/>
    </location>
</feature>
<feature type="chain" id="PRO_5045175483" evidence="3">
    <location>
        <begin position="24"/>
        <end position="992"/>
    </location>
</feature>